<proteinExistence type="predicted"/>
<keyword evidence="1" id="KW-0472">Membrane</keyword>
<keyword evidence="1" id="KW-0812">Transmembrane</keyword>
<dbReference type="EMBL" id="CAJNDS010002079">
    <property type="protein sequence ID" value="CAE7311043.1"/>
    <property type="molecule type" value="Genomic_DNA"/>
</dbReference>
<evidence type="ECO:0000256" key="1">
    <source>
        <dbReference type="SAM" id="Phobius"/>
    </source>
</evidence>
<feature type="transmembrane region" description="Helical" evidence="1">
    <location>
        <begin position="312"/>
        <end position="335"/>
    </location>
</feature>
<keyword evidence="1" id="KW-1133">Transmembrane helix</keyword>
<organism evidence="2 3">
    <name type="scientific">Symbiodinium natans</name>
    <dbReference type="NCBI Taxonomy" id="878477"/>
    <lineage>
        <taxon>Eukaryota</taxon>
        <taxon>Sar</taxon>
        <taxon>Alveolata</taxon>
        <taxon>Dinophyceae</taxon>
        <taxon>Suessiales</taxon>
        <taxon>Symbiodiniaceae</taxon>
        <taxon>Symbiodinium</taxon>
    </lineage>
</organism>
<keyword evidence="3" id="KW-1185">Reference proteome</keyword>
<protein>
    <submittedName>
        <fullName evidence="2">Nudt22 protein</fullName>
    </submittedName>
</protein>
<dbReference type="Proteomes" id="UP000604046">
    <property type="component" value="Unassembled WGS sequence"/>
</dbReference>
<sequence length="355" mass="39517">MFMAGQLVQKAKPWATSASWREARCEVLATGVSCLNSNPSVRSTCSGYKAGSMPLSEPPVFPTEMMAVCPGAYWCSKEQETCTCQGEITYATELFTGETYTVPEAEQKYKVVSNGTWLCGTDQSGRPFADPAPYKVKHCWCTPKGILDIVQQHGGGQIEKKKCSEIVTDDFNRFSPRRLQRRDAQRGDGGGVSAPVRKLPAEIFAGEEYDYRYTPWALVTVEDSDYGMDSVTPVRQLRCAYEYGIPLASTQVYKGHAPYDGDVWVVEDIAKRWGREASRTCWVRESTAQACAIALEQPGHLLQSVGGKVDRWLFHLLPALGICLVFTTIVGLQYWRQRQDESDSSSSDQEVPLTR</sequence>
<accession>A0A812NRL2</accession>
<dbReference type="AlphaFoldDB" id="A0A812NRL2"/>
<evidence type="ECO:0000313" key="2">
    <source>
        <dbReference type="EMBL" id="CAE7311043.1"/>
    </source>
</evidence>
<name>A0A812NRL2_9DINO</name>
<gene>
    <name evidence="2" type="primary">Nudt22</name>
    <name evidence="2" type="ORF">SNAT2548_LOCUS16344</name>
</gene>
<evidence type="ECO:0000313" key="3">
    <source>
        <dbReference type="Proteomes" id="UP000604046"/>
    </source>
</evidence>
<reference evidence="2" key="1">
    <citation type="submission" date="2021-02" db="EMBL/GenBank/DDBJ databases">
        <authorList>
            <person name="Dougan E. K."/>
            <person name="Rhodes N."/>
            <person name="Thang M."/>
            <person name="Chan C."/>
        </authorList>
    </citation>
    <scope>NUCLEOTIDE SEQUENCE</scope>
</reference>
<comment type="caution">
    <text evidence="2">The sequence shown here is derived from an EMBL/GenBank/DDBJ whole genome shotgun (WGS) entry which is preliminary data.</text>
</comment>